<dbReference type="SUPFAM" id="SSF53756">
    <property type="entry name" value="UDP-Glycosyltransferase/glycogen phosphorylase"/>
    <property type="match status" value="1"/>
</dbReference>
<gene>
    <name evidence="2" type="ORF">HU200_015727</name>
</gene>
<evidence type="ECO:0000256" key="1">
    <source>
        <dbReference type="ARBA" id="ARBA00009995"/>
    </source>
</evidence>
<proteinExistence type="inferred from homology"/>
<dbReference type="GO" id="GO:0080044">
    <property type="term" value="F:quercetin 7-O-glucosyltransferase activity"/>
    <property type="evidence" value="ECO:0007669"/>
    <property type="project" value="TreeGrafter"/>
</dbReference>
<evidence type="ECO:0000313" key="2">
    <source>
        <dbReference type="EMBL" id="KAF8731789.1"/>
    </source>
</evidence>
<comment type="caution">
    <text evidence="2">The sequence shown here is derived from an EMBL/GenBank/DDBJ whole genome shotgun (WGS) entry which is preliminary data.</text>
</comment>
<organism evidence="2 3">
    <name type="scientific">Digitaria exilis</name>
    <dbReference type="NCBI Taxonomy" id="1010633"/>
    <lineage>
        <taxon>Eukaryota</taxon>
        <taxon>Viridiplantae</taxon>
        <taxon>Streptophyta</taxon>
        <taxon>Embryophyta</taxon>
        <taxon>Tracheophyta</taxon>
        <taxon>Spermatophyta</taxon>
        <taxon>Magnoliopsida</taxon>
        <taxon>Liliopsida</taxon>
        <taxon>Poales</taxon>
        <taxon>Poaceae</taxon>
        <taxon>PACMAD clade</taxon>
        <taxon>Panicoideae</taxon>
        <taxon>Panicodae</taxon>
        <taxon>Paniceae</taxon>
        <taxon>Anthephorinae</taxon>
        <taxon>Digitaria</taxon>
    </lineage>
</organism>
<sequence>MLCRPCFGDQVGNVRYVADAWRVGRELGGKLKRGEVAAAVAALMDDGSARMRWRARELRRRAAESVGGEDGASWLNVDKLVSHIRAVPTQTLS</sequence>
<dbReference type="GO" id="GO:0080043">
    <property type="term" value="F:quercetin 3-O-glucosyltransferase activity"/>
    <property type="evidence" value="ECO:0007669"/>
    <property type="project" value="TreeGrafter"/>
</dbReference>
<name>A0A835KL82_9POAL</name>
<keyword evidence="3" id="KW-1185">Reference proteome</keyword>
<reference evidence="2" key="1">
    <citation type="submission" date="2020-07" db="EMBL/GenBank/DDBJ databases">
        <title>Genome sequence and genetic diversity analysis of an under-domesticated orphan crop, white fonio (Digitaria exilis).</title>
        <authorList>
            <person name="Bennetzen J.L."/>
            <person name="Chen S."/>
            <person name="Ma X."/>
            <person name="Wang X."/>
            <person name="Yssel A.E.J."/>
            <person name="Chaluvadi S.R."/>
            <person name="Johnson M."/>
            <person name="Gangashetty P."/>
            <person name="Hamidou F."/>
            <person name="Sanogo M.D."/>
            <person name="Zwaenepoel A."/>
            <person name="Wallace J."/>
            <person name="Van De Peer Y."/>
            <person name="Van Deynze A."/>
        </authorList>
    </citation>
    <scope>NUCLEOTIDE SEQUENCE</scope>
    <source>
        <tissue evidence="2">Leaves</tissue>
    </source>
</reference>
<dbReference type="Gene3D" id="3.40.50.2000">
    <property type="entry name" value="Glycogen Phosphorylase B"/>
    <property type="match status" value="2"/>
</dbReference>
<dbReference type="AlphaFoldDB" id="A0A835KL82"/>
<evidence type="ECO:0000313" key="3">
    <source>
        <dbReference type="Proteomes" id="UP000636709"/>
    </source>
</evidence>
<dbReference type="PANTHER" id="PTHR11926:SF706">
    <property type="entry name" value="UDP-GLYCOSYLTRANSFERASE 76C1"/>
    <property type="match status" value="1"/>
</dbReference>
<dbReference type="EMBL" id="JACEFO010001605">
    <property type="protein sequence ID" value="KAF8731789.1"/>
    <property type="molecule type" value="Genomic_DNA"/>
</dbReference>
<accession>A0A835KL82</accession>
<dbReference type="Proteomes" id="UP000636709">
    <property type="component" value="Unassembled WGS sequence"/>
</dbReference>
<comment type="similarity">
    <text evidence="1">Belongs to the UDP-glycosyltransferase family.</text>
</comment>
<dbReference type="PANTHER" id="PTHR11926">
    <property type="entry name" value="GLUCOSYL/GLUCURONOSYL TRANSFERASES"/>
    <property type="match status" value="1"/>
</dbReference>
<protein>
    <submittedName>
        <fullName evidence="2">Uncharacterized protein</fullName>
    </submittedName>
</protein>
<dbReference type="OrthoDB" id="786568at2759"/>